<dbReference type="GO" id="GO:0015937">
    <property type="term" value="P:coenzyme A biosynthetic process"/>
    <property type="evidence" value="ECO:0007669"/>
    <property type="project" value="UniProtKB-UniRule"/>
</dbReference>
<comment type="cofactor">
    <cofactor evidence="2">
        <name>K(+)</name>
        <dbReference type="ChEBI" id="CHEBI:29103"/>
    </cofactor>
</comment>
<evidence type="ECO:0000256" key="15">
    <source>
        <dbReference type="ARBA" id="ARBA00040883"/>
    </source>
</evidence>
<keyword evidence="13 16" id="KW-0173">Coenzyme A biosynthesis</keyword>
<dbReference type="RefSeq" id="WP_106462851.1">
    <property type="nucleotide sequence ID" value="NZ_PXOQ01000007.1"/>
</dbReference>
<dbReference type="InterPro" id="IPR043129">
    <property type="entry name" value="ATPase_NBD"/>
</dbReference>
<feature type="binding site" evidence="16">
    <location>
        <position position="116"/>
    </location>
    <ligand>
        <name>K(+)</name>
        <dbReference type="ChEBI" id="CHEBI:29103"/>
    </ligand>
</feature>
<evidence type="ECO:0000313" key="17">
    <source>
        <dbReference type="EMBL" id="PSG90710.1"/>
    </source>
</evidence>
<dbReference type="InterPro" id="IPR004619">
    <property type="entry name" value="Type_III_PanK"/>
</dbReference>
<dbReference type="NCBIfam" id="NF009853">
    <property type="entry name" value="PRK13320.1-5"/>
    <property type="match status" value="1"/>
</dbReference>
<dbReference type="GO" id="GO:0005524">
    <property type="term" value="F:ATP binding"/>
    <property type="evidence" value="ECO:0007669"/>
    <property type="project" value="UniProtKB-UniRule"/>
</dbReference>
<evidence type="ECO:0000256" key="10">
    <source>
        <dbReference type="ARBA" id="ARBA00022777"/>
    </source>
</evidence>
<protein>
    <recommendedName>
        <fullName evidence="15 16">Type III pantothenate kinase</fullName>
        <ecNumber evidence="6 16">2.7.1.33</ecNumber>
    </recommendedName>
    <alternativeName>
        <fullName evidence="16">PanK-III</fullName>
    </alternativeName>
    <alternativeName>
        <fullName evidence="16">Pantothenic acid kinase</fullName>
    </alternativeName>
</protein>
<evidence type="ECO:0000256" key="16">
    <source>
        <dbReference type="HAMAP-Rule" id="MF_01274"/>
    </source>
</evidence>
<dbReference type="SUPFAM" id="SSF53067">
    <property type="entry name" value="Actin-like ATPase domain"/>
    <property type="match status" value="2"/>
</dbReference>
<gene>
    <name evidence="16" type="primary">coaX</name>
    <name evidence="17" type="ORF">C7H52_05380</name>
</gene>
<feature type="active site" description="Proton acceptor" evidence="16">
    <location>
        <position position="95"/>
    </location>
</feature>
<dbReference type="EMBL" id="PXOQ01000007">
    <property type="protein sequence ID" value="PSG90710.1"/>
    <property type="molecule type" value="Genomic_DNA"/>
</dbReference>
<dbReference type="CDD" id="cd24015">
    <property type="entry name" value="ASKHA_NBD_PanK-III"/>
    <property type="match status" value="1"/>
</dbReference>
<evidence type="ECO:0000256" key="1">
    <source>
        <dbReference type="ARBA" id="ARBA00001206"/>
    </source>
</evidence>
<evidence type="ECO:0000256" key="4">
    <source>
        <dbReference type="ARBA" id="ARBA00005225"/>
    </source>
</evidence>
<evidence type="ECO:0000313" key="18">
    <source>
        <dbReference type="Proteomes" id="UP000238426"/>
    </source>
</evidence>
<dbReference type="PANTHER" id="PTHR34265:SF1">
    <property type="entry name" value="TYPE III PANTOTHENATE KINASE"/>
    <property type="match status" value="1"/>
</dbReference>
<evidence type="ECO:0000256" key="2">
    <source>
        <dbReference type="ARBA" id="ARBA00001958"/>
    </source>
</evidence>
<evidence type="ECO:0000256" key="5">
    <source>
        <dbReference type="ARBA" id="ARBA00011738"/>
    </source>
</evidence>
<reference evidence="17 18" key="1">
    <citation type="submission" date="2018-03" db="EMBL/GenBank/DDBJ databases">
        <title>Mesoflavibacter sp. HG37 and Mesoflavibacter sp. HG96 sp.nov., two marine bacteria isolated from seawater of Western Pacific Ocean.</title>
        <authorList>
            <person name="Cheng H."/>
            <person name="Wu Y.-H."/>
            <person name="Guo L.-L."/>
            <person name="Xu X.-W."/>
        </authorList>
    </citation>
    <scope>NUCLEOTIDE SEQUENCE [LARGE SCALE GENOMIC DNA]</scope>
    <source>
        <strain evidence="17 18">KCTC 32269</strain>
    </source>
</reference>
<proteinExistence type="inferred from homology"/>
<organism evidence="17 18">
    <name type="scientific">Aurantibacter aestuarii</name>
    <dbReference type="NCBI Taxonomy" id="1266046"/>
    <lineage>
        <taxon>Bacteria</taxon>
        <taxon>Pseudomonadati</taxon>
        <taxon>Bacteroidota</taxon>
        <taxon>Flavobacteriia</taxon>
        <taxon>Flavobacteriales</taxon>
        <taxon>Flavobacteriaceae</taxon>
        <taxon>Aurantibacter</taxon>
    </lineage>
</organism>
<dbReference type="Pfam" id="PF03309">
    <property type="entry name" value="Pan_kinase"/>
    <property type="match status" value="1"/>
</dbReference>
<dbReference type="HAMAP" id="MF_01274">
    <property type="entry name" value="Pantothen_kinase_3"/>
    <property type="match status" value="1"/>
</dbReference>
<name>A0A2T1NE53_9FLAO</name>
<dbReference type="OrthoDB" id="9804707at2"/>
<feature type="binding site" evidence="16">
    <location>
        <position position="171"/>
    </location>
    <ligand>
        <name>substrate</name>
    </ligand>
</feature>
<dbReference type="PANTHER" id="PTHR34265">
    <property type="entry name" value="TYPE III PANTOTHENATE KINASE"/>
    <property type="match status" value="1"/>
</dbReference>
<keyword evidence="11 16" id="KW-0067">ATP-binding</keyword>
<keyword evidence="12 16" id="KW-0630">Potassium</keyword>
<feature type="binding site" evidence="16">
    <location>
        <position position="86"/>
    </location>
    <ligand>
        <name>substrate</name>
    </ligand>
</feature>
<comment type="function">
    <text evidence="16">Catalyzes the phosphorylation of pantothenate (Pan), the first step in CoA biosynthesis.</text>
</comment>
<keyword evidence="8 16" id="KW-0808">Transferase</keyword>
<feature type="binding site" evidence="16">
    <location>
        <position position="119"/>
    </location>
    <ligand>
        <name>ATP</name>
        <dbReference type="ChEBI" id="CHEBI:30616"/>
    </ligand>
</feature>
<evidence type="ECO:0000256" key="13">
    <source>
        <dbReference type="ARBA" id="ARBA00022993"/>
    </source>
</evidence>
<comment type="similarity">
    <text evidence="14 16">Belongs to the type III pantothenate kinase family.</text>
</comment>
<dbReference type="GO" id="GO:0005737">
    <property type="term" value="C:cytoplasm"/>
    <property type="evidence" value="ECO:0007669"/>
    <property type="project" value="UniProtKB-SubCell"/>
</dbReference>
<comment type="pathway">
    <text evidence="4 16">Cofactor biosynthesis; coenzyme A biosynthesis; CoA from (R)-pantothenate: step 1/5.</text>
</comment>
<feature type="binding site" evidence="16">
    <location>
        <begin position="6"/>
        <end position="13"/>
    </location>
    <ligand>
        <name>ATP</name>
        <dbReference type="ChEBI" id="CHEBI:30616"/>
    </ligand>
</feature>
<comment type="catalytic activity">
    <reaction evidence="1 16">
        <text>(R)-pantothenate + ATP = (R)-4'-phosphopantothenate + ADP + H(+)</text>
        <dbReference type="Rhea" id="RHEA:16373"/>
        <dbReference type="ChEBI" id="CHEBI:10986"/>
        <dbReference type="ChEBI" id="CHEBI:15378"/>
        <dbReference type="ChEBI" id="CHEBI:29032"/>
        <dbReference type="ChEBI" id="CHEBI:30616"/>
        <dbReference type="ChEBI" id="CHEBI:456216"/>
        <dbReference type="EC" id="2.7.1.33"/>
    </reaction>
</comment>
<accession>A0A2T1NE53</accession>
<dbReference type="Gene3D" id="3.30.420.40">
    <property type="match status" value="2"/>
</dbReference>
<evidence type="ECO:0000256" key="7">
    <source>
        <dbReference type="ARBA" id="ARBA00022490"/>
    </source>
</evidence>
<evidence type="ECO:0000256" key="14">
    <source>
        <dbReference type="ARBA" id="ARBA00038036"/>
    </source>
</evidence>
<evidence type="ECO:0000256" key="11">
    <source>
        <dbReference type="ARBA" id="ARBA00022840"/>
    </source>
</evidence>
<dbReference type="UniPathway" id="UPA00241">
    <property type="reaction ID" value="UER00352"/>
</dbReference>
<comment type="caution">
    <text evidence="17">The sequence shown here is derived from an EMBL/GenBank/DDBJ whole genome shotgun (WGS) entry which is preliminary data.</text>
</comment>
<evidence type="ECO:0000256" key="6">
    <source>
        <dbReference type="ARBA" id="ARBA00012102"/>
    </source>
</evidence>
<dbReference type="EC" id="2.7.1.33" evidence="6 16"/>
<feature type="binding site" evidence="16">
    <location>
        <begin position="93"/>
        <end position="96"/>
    </location>
    <ligand>
        <name>substrate</name>
    </ligand>
</feature>
<keyword evidence="18" id="KW-1185">Reference proteome</keyword>
<dbReference type="GO" id="GO:0004594">
    <property type="term" value="F:pantothenate kinase activity"/>
    <property type="evidence" value="ECO:0007669"/>
    <property type="project" value="UniProtKB-UniRule"/>
</dbReference>
<evidence type="ECO:0000256" key="3">
    <source>
        <dbReference type="ARBA" id="ARBA00004496"/>
    </source>
</evidence>
<sequence>MNLCIDIGNTFVKAAVFQDSKLLKVFTFELDFLEKSVKNILHLYNIDFIIVSSVASISISQKKTLEDFRSTLFLDHQSKFPFNNKYLTPTSIGIDRLVLASAAQQFKKSGNVLVIDAGTCITYDYLDHENNYLGGAISPGLLMRYKSLNYYTSGLPLLKVQKPNAVLGNTTQTCIHSGVVNGLVFEIDGVIAHYNNIYKDLTVILTGGDTNFLSKQLKSSIFANSNFLLEGLNYLLNFNLK</sequence>
<evidence type="ECO:0000256" key="9">
    <source>
        <dbReference type="ARBA" id="ARBA00022741"/>
    </source>
</evidence>
<comment type="subunit">
    <text evidence="5 16">Homodimer.</text>
</comment>
<dbReference type="AlphaFoldDB" id="A0A2T1NE53"/>
<comment type="cofactor">
    <cofactor evidence="16">
        <name>NH4(+)</name>
        <dbReference type="ChEBI" id="CHEBI:28938"/>
    </cofactor>
    <cofactor evidence="16">
        <name>K(+)</name>
        <dbReference type="ChEBI" id="CHEBI:29103"/>
    </cofactor>
    <text evidence="16">A monovalent cation. Ammonium or potassium.</text>
</comment>
<evidence type="ECO:0000256" key="8">
    <source>
        <dbReference type="ARBA" id="ARBA00022679"/>
    </source>
</evidence>
<evidence type="ECO:0000256" key="12">
    <source>
        <dbReference type="ARBA" id="ARBA00022958"/>
    </source>
</evidence>
<dbReference type="Proteomes" id="UP000238426">
    <property type="component" value="Unassembled WGS sequence"/>
</dbReference>
<dbReference type="GO" id="GO:0046872">
    <property type="term" value="F:metal ion binding"/>
    <property type="evidence" value="ECO:0007669"/>
    <property type="project" value="UniProtKB-KW"/>
</dbReference>
<comment type="subcellular location">
    <subcellularLocation>
        <location evidence="3 16">Cytoplasm</location>
    </subcellularLocation>
</comment>
<keyword evidence="9 16" id="KW-0547">Nucleotide-binding</keyword>
<dbReference type="NCBIfam" id="TIGR00671">
    <property type="entry name" value="baf"/>
    <property type="match status" value="1"/>
</dbReference>
<keyword evidence="7 16" id="KW-0963">Cytoplasm</keyword>
<keyword evidence="16" id="KW-0479">Metal-binding</keyword>
<keyword evidence="10 16" id="KW-0418">Kinase</keyword>